<keyword evidence="3" id="KW-1185">Reference proteome</keyword>
<name>A0AAX4RAU5_9CAUD</name>
<keyword evidence="1" id="KW-1133">Transmembrane helix</keyword>
<keyword evidence="1" id="KW-0812">Transmembrane</keyword>
<evidence type="ECO:0000256" key="1">
    <source>
        <dbReference type="SAM" id="Phobius"/>
    </source>
</evidence>
<evidence type="ECO:0000313" key="2">
    <source>
        <dbReference type="EMBL" id="XAO35525.1"/>
    </source>
</evidence>
<feature type="transmembrane region" description="Helical" evidence="1">
    <location>
        <begin position="77"/>
        <end position="94"/>
    </location>
</feature>
<organism evidence="2 3">
    <name type="scientific">Gordonia phage Morgana</name>
    <dbReference type="NCBI Taxonomy" id="3137292"/>
    <lineage>
        <taxon>Viruses</taxon>
        <taxon>Duplodnaviria</taxon>
        <taxon>Heunggongvirae</taxon>
        <taxon>Uroviricota</taxon>
        <taxon>Caudoviricetes</taxon>
        <taxon>Kruegerviridae</taxon>
        <taxon>Cafassovirus</taxon>
        <taxon>Cafassovirus morgana</taxon>
    </lineage>
</organism>
<gene>
    <name evidence="2" type="primary">91</name>
    <name evidence="2" type="ORF">SEA_MORGANA_91</name>
</gene>
<protein>
    <submittedName>
        <fullName evidence="2">Membrane protein</fullName>
    </submittedName>
</protein>
<feature type="transmembrane region" description="Helical" evidence="1">
    <location>
        <begin position="100"/>
        <end position="117"/>
    </location>
</feature>
<accession>A0AAX4RAU5</accession>
<sequence length="123" mass="13370">MRGPHPDSGSLSRPRFPFRRRCGWCGVQLRLWQINLCRRCHSAVSEPAVRSSPALEGSRWDADPDPAPAAGAWARRYWRLIGAAACTVIAVAALAADRPVTLGVVGAISFTLSHLLSKEPRNA</sequence>
<reference evidence="2 3" key="1">
    <citation type="submission" date="2024-03" db="EMBL/GenBank/DDBJ databases">
        <authorList>
            <person name="Shriver K.J."/>
            <person name="Jarquin D.M."/>
            <person name="Bolanos-Abarca L."/>
            <person name="Cohen Z.M."/>
            <person name="Hayes E."/>
            <person name="Mustafa Y."/>
            <person name="Pacheco-Mendoza M."/>
            <person name="Broussard A.C."/>
            <person name="Fogarty M.P."/>
            <person name="Ko C."/>
            <person name="Russell D.A."/>
            <person name="Jacobs-Sera D."/>
            <person name="Hatfull G.F."/>
        </authorList>
    </citation>
    <scope>NUCLEOTIDE SEQUENCE [LARGE SCALE GENOMIC DNA]</scope>
</reference>
<evidence type="ECO:0000313" key="3">
    <source>
        <dbReference type="Proteomes" id="UP001494874"/>
    </source>
</evidence>
<keyword evidence="1" id="KW-0472">Membrane</keyword>
<dbReference type="Proteomes" id="UP001494874">
    <property type="component" value="Segment"/>
</dbReference>
<dbReference type="EMBL" id="PP537962">
    <property type="protein sequence ID" value="XAO35525.1"/>
    <property type="molecule type" value="Genomic_DNA"/>
</dbReference>
<proteinExistence type="predicted"/>